<evidence type="ECO:0000256" key="5">
    <source>
        <dbReference type="ARBA" id="ARBA00023128"/>
    </source>
</evidence>
<gene>
    <name evidence="7" type="primary">EOG090X0I6M</name>
</gene>
<protein>
    <submittedName>
        <fullName evidence="7">EOG090X0I6M</fullName>
    </submittedName>
</protein>
<reference evidence="7" key="1">
    <citation type="submission" date="2018-08" db="EMBL/GenBank/DDBJ databases">
        <authorList>
            <person name="Cornetti L."/>
        </authorList>
    </citation>
    <scope>NUCLEOTIDE SEQUENCE</scope>
    <source>
        <strain evidence="7">PT-GA-1</strain>
    </source>
</reference>
<dbReference type="GO" id="GO:1990904">
    <property type="term" value="C:ribonucleoprotein complex"/>
    <property type="evidence" value="ECO:0007669"/>
    <property type="project" value="UniProtKB-KW"/>
</dbReference>
<dbReference type="Pfam" id="PF14955">
    <property type="entry name" value="MRP-S24"/>
    <property type="match status" value="1"/>
</dbReference>
<sequence>MFVKNTLVNFDDRIHYLHFLKMLRLMVQGTANNVVVPQLRQFHASAVCCKLQAGRYKITPKRNRPLTYEMANPPYYIAHRKSWNSWDTTSLLDGQRPAETSVEDVFIRRFVNGTWQDLFCSEVIIKRQHNLIRIAGIIRQGLPARKMYFLIGYSEELLANWLQCPVKLELQTVENKEATIFKYI</sequence>
<name>A0A4Y7M319_9CRUS</name>
<evidence type="ECO:0000256" key="6">
    <source>
        <dbReference type="ARBA" id="ARBA00023274"/>
    </source>
</evidence>
<evidence type="ECO:0000313" key="7">
    <source>
        <dbReference type="EMBL" id="SVE76130.1"/>
    </source>
</evidence>
<dbReference type="GO" id="GO:0005739">
    <property type="term" value="C:mitochondrion"/>
    <property type="evidence" value="ECO:0007669"/>
    <property type="project" value="UniProtKB-SubCell"/>
</dbReference>
<dbReference type="InterPro" id="IPR026146">
    <property type="entry name" value="Ribosomal_uS3m"/>
</dbReference>
<dbReference type="PANTHER" id="PTHR21244:SF1">
    <property type="entry name" value="SMALL RIBOSOMAL SUBUNIT PROTEIN US3M"/>
    <property type="match status" value="1"/>
</dbReference>
<dbReference type="AlphaFoldDB" id="A0A4Y7M319"/>
<comment type="similarity">
    <text evidence="2">Belongs to the universal ribosomal protein uS3 family.</text>
</comment>
<organism evidence="7">
    <name type="scientific">Daphnia hispanica</name>
    <dbReference type="NCBI Taxonomy" id="575233"/>
    <lineage>
        <taxon>Eukaryota</taxon>
        <taxon>Metazoa</taxon>
        <taxon>Ecdysozoa</taxon>
        <taxon>Arthropoda</taxon>
        <taxon>Crustacea</taxon>
        <taxon>Branchiopoda</taxon>
        <taxon>Diplostraca</taxon>
        <taxon>Cladocera</taxon>
        <taxon>Anomopoda</taxon>
        <taxon>Daphniidae</taxon>
        <taxon>Daphnia</taxon>
    </lineage>
</organism>
<evidence type="ECO:0000256" key="1">
    <source>
        <dbReference type="ARBA" id="ARBA00004173"/>
    </source>
</evidence>
<dbReference type="PANTHER" id="PTHR21244">
    <property type="entry name" value="MITOCHONDRIAL 28S RIBOSOMAL PROTEIN S24"/>
    <property type="match status" value="1"/>
</dbReference>
<comment type="subcellular location">
    <subcellularLocation>
        <location evidence="1">Mitochondrion</location>
    </subcellularLocation>
</comment>
<keyword evidence="6" id="KW-0687">Ribonucleoprotein</keyword>
<proteinExistence type="evidence at transcript level"/>
<evidence type="ECO:0000256" key="4">
    <source>
        <dbReference type="ARBA" id="ARBA00022980"/>
    </source>
</evidence>
<dbReference type="EMBL" id="LR006511">
    <property type="protein sequence ID" value="SVE76130.1"/>
    <property type="molecule type" value="mRNA"/>
</dbReference>
<evidence type="ECO:0000256" key="2">
    <source>
        <dbReference type="ARBA" id="ARBA00010761"/>
    </source>
</evidence>
<dbReference type="GO" id="GO:0005840">
    <property type="term" value="C:ribosome"/>
    <property type="evidence" value="ECO:0007669"/>
    <property type="project" value="UniProtKB-KW"/>
</dbReference>
<keyword evidence="3" id="KW-0809">Transit peptide</keyword>
<keyword evidence="4" id="KW-0689">Ribosomal protein</keyword>
<dbReference type="GO" id="GO:0006412">
    <property type="term" value="P:translation"/>
    <property type="evidence" value="ECO:0007669"/>
    <property type="project" value="TreeGrafter"/>
</dbReference>
<accession>A0A4Y7M319</accession>
<evidence type="ECO:0000256" key="3">
    <source>
        <dbReference type="ARBA" id="ARBA00022946"/>
    </source>
</evidence>
<keyword evidence="5" id="KW-0496">Mitochondrion</keyword>